<sequence>MKKHQQILIQAIKNSGMTAREIANRVGIHESTLSKFLDGKSDLKAENYFSILNVLPESQRQIAQAQLGFSPETKLESVLPLLAHASREEQALVLRVIADCWLNNSGTSDRSSEMLAV</sequence>
<dbReference type="PROSITE" id="PS50943">
    <property type="entry name" value="HTH_CROC1"/>
    <property type="match status" value="1"/>
</dbReference>
<accession>A0A0C1RCA3</accession>
<feature type="domain" description="HTH cro/C1-type" evidence="1">
    <location>
        <begin position="8"/>
        <end position="62"/>
    </location>
</feature>
<dbReference type="Pfam" id="PF01381">
    <property type="entry name" value="HTH_3"/>
    <property type="match status" value="1"/>
</dbReference>
<dbReference type="SUPFAM" id="SSF47413">
    <property type="entry name" value="lambda repressor-like DNA-binding domains"/>
    <property type="match status" value="1"/>
</dbReference>
<evidence type="ECO:0000313" key="2">
    <source>
        <dbReference type="EMBL" id="KIE09915.1"/>
    </source>
</evidence>
<dbReference type="Gene3D" id="1.10.260.40">
    <property type="entry name" value="lambda repressor-like DNA-binding domains"/>
    <property type="match status" value="1"/>
</dbReference>
<evidence type="ECO:0000259" key="1">
    <source>
        <dbReference type="PROSITE" id="PS50943"/>
    </source>
</evidence>
<dbReference type="EMBL" id="JHEG02000053">
    <property type="protein sequence ID" value="KIE09915.1"/>
    <property type="molecule type" value="Genomic_DNA"/>
</dbReference>
<dbReference type="AlphaFoldDB" id="A0A0C1RCA3"/>
<gene>
    <name evidence="2" type="ORF">DA73_0224635</name>
</gene>
<protein>
    <recommendedName>
        <fullName evidence="1">HTH cro/C1-type domain-containing protein</fullName>
    </recommendedName>
</protein>
<dbReference type="InterPro" id="IPR010982">
    <property type="entry name" value="Lambda_DNA-bd_dom_sf"/>
</dbReference>
<comment type="caution">
    <text evidence="2">The sequence shown here is derived from an EMBL/GenBank/DDBJ whole genome shotgun (WGS) entry which is preliminary data.</text>
</comment>
<dbReference type="InterPro" id="IPR001387">
    <property type="entry name" value="Cro/C1-type_HTH"/>
</dbReference>
<proteinExistence type="predicted"/>
<dbReference type="GO" id="GO:0003677">
    <property type="term" value="F:DNA binding"/>
    <property type="evidence" value="ECO:0007669"/>
    <property type="project" value="InterPro"/>
</dbReference>
<organism evidence="2">
    <name type="scientific">Tolypothrix bouteillei VB521301</name>
    <dbReference type="NCBI Taxonomy" id="1479485"/>
    <lineage>
        <taxon>Bacteria</taxon>
        <taxon>Bacillati</taxon>
        <taxon>Cyanobacteriota</taxon>
        <taxon>Cyanophyceae</taxon>
        <taxon>Nostocales</taxon>
        <taxon>Tolypothrichaceae</taxon>
        <taxon>Tolypothrix</taxon>
    </lineage>
</organism>
<dbReference type="OrthoDB" id="495881at2"/>
<reference evidence="2" key="1">
    <citation type="journal article" date="2015" name="Genome Announc.">
        <title>Draft Genome Sequence of Tolypothrix boutellei Strain VB521301.</title>
        <authorList>
            <person name="Chandrababunaidu M.M."/>
            <person name="Singh D."/>
            <person name="Sen D."/>
            <person name="Bhan S."/>
            <person name="Das S."/>
            <person name="Gupta A."/>
            <person name="Adhikary S.P."/>
            <person name="Tripathy S."/>
        </authorList>
    </citation>
    <scope>NUCLEOTIDE SEQUENCE</scope>
    <source>
        <strain evidence="2">VB521301</strain>
    </source>
</reference>
<dbReference type="CDD" id="cd00093">
    <property type="entry name" value="HTH_XRE"/>
    <property type="match status" value="1"/>
</dbReference>
<name>A0A0C1RCA3_9CYAN</name>